<protein>
    <submittedName>
        <fullName evidence="1">Uncharacterized protein</fullName>
    </submittedName>
</protein>
<comment type="caution">
    <text evidence="1">The sequence shown here is derived from an EMBL/GenBank/DDBJ whole genome shotgun (WGS) entry which is preliminary data.</text>
</comment>
<dbReference type="AlphaFoldDB" id="A0AAV6K6R2"/>
<accession>A0AAV6K6R2</accession>
<dbReference type="Proteomes" id="UP000823749">
    <property type="component" value="Chromosome 5"/>
</dbReference>
<gene>
    <name evidence="1" type="ORF">RHGRI_013653</name>
</gene>
<reference evidence="1" key="1">
    <citation type="submission" date="2020-08" db="EMBL/GenBank/DDBJ databases">
        <title>Plant Genome Project.</title>
        <authorList>
            <person name="Zhang R.-G."/>
        </authorList>
    </citation>
    <scope>NUCLEOTIDE SEQUENCE</scope>
    <source>
        <strain evidence="1">WSP0</strain>
        <tissue evidence="1">Leaf</tissue>
    </source>
</reference>
<evidence type="ECO:0000313" key="2">
    <source>
        <dbReference type="Proteomes" id="UP000823749"/>
    </source>
</evidence>
<dbReference type="EMBL" id="JACTNZ010000005">
    <property type="protein sequence ID" value="KAG5548027.1"/>
    <property type="molecule type" value="Genomic_DNA"/>
</dbReference>
<name>A0AAV6K6R2_9ERIC</name>
<proteinExistence type="predicted"/>
<evidence type="ECO:0000313" key="1">
    <source>
        <dbReference type="EMBL" id="KAG5548027.1"/>
    </source>
</evidence>
<sequence>MRHHGELGDPGLWRPSFVANQSSTFYRLIMPSIIPDKKLVTKFLSLSLSLSYLIEYLSIGFNVLQFQISDTLCTVYGVVSGNCVR</sequence>
<keyword evidence="2" id="KW-1185">Reference proteome</keyword>
<organism evidence="1 2">
    <name type="scientific">Rhododendron griersonianum</name>
    <dbReference type="NCBI Taxonomy" id="479676"/>
    <lineage>
        <taxon>Eukaryota</taxon>
        <taxon>Viridiplantae</taxon>
        <taxon>Streptophyta</taxon>
        <taxon>Embryophyta</taxon>
        <taxon>Tracheophyta</taxon>
        <taxon>Spermatophyta</taxon>
        <taxon>Magnoliopsida</taxon>
        <taxon>eudicotyledons</taxon>
        <taxon>Gunneridae</taxon>
        <taxon>Pentapetalae</taxon>
        <taxon>asterids</taxon>
        <taxon>Ericales</taxon>
        <taxon>Ericaceae</taxon>
        <taxon>Ericoideae</taxon>
        <taxon>Rhodoreae</taxon>
        <taxon>Rhododendron</taxon>
    </lineage>
</organism>